<organism evidence="15 16">
    <name type="scientific">Microlunatus soli</name>
    <dbReference type="NCBI Taxonomy" id="630515"/>
    <lineage>
        <taxon>Bacteria</taxon>
        <taxon>Bacillati</taxon>
        <taxon>Actinomycetota</taxon>
        <taxon>Actinomycetes</taxon>
        <taxon>Propionibacteriales</taxon>
        <taxon>Propionibacteriaceae</taxon>
        <taxon>Microlunatus</taxon>
    </lineage>
</organism>
<dbReference type="InterPro" id="IPR045034">
    <property type="entry name" value="O-acyltransferase_WSD1-like"/>
</dbReference>
<evidence type="ECO:0000256" key="11">
    <source>
        <dbReference type="RuleBase" id="RU361241"/>
    </source>
</evidence>
<dbReference type="GO" id="GO:0001666">
    <property type="term" value="P:response to hypoxia"/>
    <property type="evidence" value="ECO:0007669"/>
    <property type="project" value="TreeGrafter"/>
</dbReference>
<dbReference type="PANTHER" id="PTHR31650">
    <property type="entry name" value="O-ACYLTRANSFERASE (WSD1-LIKE) FAMILY PROTEIN"/>
    <property type="match status" value="1"/>
</dbReference>
<evidence type="ECO:0000256" key="5">
    <source>
        <dbReference type="ARBA" id="ARBA00022516"/>
    </source>
</evidence>
<name>A0A1H1MVQ2_9ACTN</name>
<dbReference type="UniPathway" id="UPA00282"/>
<dbReference type="Pfam" id="PF06974">
    <property type="entry name" value="WS_DGAT_C"/>
    <property type="match status" value="1"/>
</dbReference>
<keyword evidence="9 11" id="KW-0012">Acyltransferase</keyword>
<proteinExistence type="inferred from homology"/>
<keyword evidence="7 11" id="KW-0319">Glycerol metabolism</keyword>
<evidence type="ECO:0000259" key="13">
    <source>
        <dbReference type="Pfam" id="PF03007"/>
    </source>
</evidence>
<evidence type="ECO:0000256" key="3">
    <source>
        <dbReference type="ARBA" id="ARBA00009587"/>
    </source>
</evidence>
<evidence type="ECO:0000313" key="16">
    <source>
        <dbReference type="Proteomes" id="UP000199103"/>
    </source>
</evidence>
<protein>
    <recommendedName>
        <fullName evidence="4 11">Diacylglycerol O-acyltransferase</fullName>
        <ecNumber evidence="4 11">2.3.1.20</ecNumber>
    </recommendedName>
</protein>
<dbReference type="NCBIfam" id="TIGR02946">
    <property type="entry name" value="acyl_WS_DGAT"/>
    <property type="match status" value="1"/>
</dbReference>
<evidence type="ECO:0000256" key="2">
    <source>
        <dbReference type="ARBA" id="ARBA00005189"/>
    </source>
</evidence>
<dbReference type="OrthoDB" id="9810950at2"/>
<feature type="region of interest" description="Disordered" evidence="12">
    <location>
        <begin position="474"/>
        <end position="556"/>
    </location>
</feature>
<dbReference type="Pfam" id="PF03007">
    <property type="entry name" value="WS_DGAT_cat"/>
    <property type="match status" value="1"/>
</dbReference>
<evidence type="ECO:0000313" key="15">
    <source>
        <dbReference type="EMBL" id="SDR90971.1"/>
    </source>
</evidence>
<gene>
    <name evidence="15" type="ORF">SAMN04489812_0283</name>
</gene>
<dbReference type="InterPro" id="IPR009721">
    <property type="entry name" value="O-acyltransferase_WSD1_C"/>
</dbReference>
<dbReference type="GO" id="GO:0004144">
    <property type="term" value="F:diacylglycerol O-acyltransferase activity"/>
    <property type="evidence" value="ECO:0007669"/>
    <property type="project" value="UniProtKB-EC"/>
</dbReference>
<dbReference type="GO" id="GO:0006071">
    <property type="term" value="P:glycerol metabolic process"/>
    <property type="evidence" value="ECO:0007669"/>
    <property type="project" value="UniProtKB-KW"/>
</dbReference>
<reference evidence="15 16" key="1">
    <citation type="submission" date="2016-10" db="EMBL/GenBank/DDBJ databases">
        <authorList>
            <person name="de Groot N.N."/>
        </authorList>
    </citation>
    <scope>NUCLEOTIDE SEQUENCE [LARGE SCALE GENOMIC DNA]</scope>
    <source>
        <strain evidence="15 16">DSM 21800</strain>
    </source>
</reference>
<feature type="domain" description="O-acyltransferase WSD1 C-terminal" evidence="14">
    <location>
        <begin position="322"/>
        <end position="464"/>
    </location>
</feature>
<evidence type="ECO:0000256" key="1">
    <source>
        <dbReference type="ARBA" id="ARBA00004771"/>
    </source>
</evidence>
<evidence type="ECO:0000256" key="9">
    <source>
        <dbReference type="ARBA" id="ARBA00023315"/>
    </source>
</evidence>
<comment type="pathway">
    <text evidence="1 11">Glycerolipid metabolism; triacylglycerol biosynthesis.</text>
</comment>
<dbReference type="SUPFAM" id="SSF52777">
    <property type="entry name" value="CoA-dependent acyltransferases"/>
    <property type="match status" value="1"/>
</dbReference>
<evidence type="ECO:0000256" key="7">
    <source>
        <dbReference type="ARBA" id="ARBA00022798"/>
    </source>
</evidence>
<evidence type="ECO:0000256" key="10">
    <source>
        <dbReference type="ARBA" id="ARBA00048109"/>
    </source>
</evidence>
<dbReference type="STRING" id="630515.SAMN04489812_0283"/>
<dbReference type="GO" id="GO:0071731">
    <property type="term" value="P:response to nitric oxide"/>
    <property type="evidence" value="ECO:0007669"/>
    <property type="project" value="TreeGrafter"/>
</dbReference>
<feature type="compositionally biased region" description="Basic residues" evidence="12">
    <location>
        <begin position="491"/>
        <end position="524"/>
    </location>
</feature>
<evidence type="ECO:0000256" key="6">
    <source>
        <dbReference type="ARBA" id="ARBA00022679"/>
    </source>
</evidence>
<sequence length="556" mass="59335">MPDRLTALEQTTLALDTARTPATVGTVDVFDAGPDGFDYERLIGLIRDRIRYVPRYRQRILGVPGRLADPVWVDDADFDLTFHVRRSALPRPGNRQQLREFAGRVLSRRMDRSRPLWELYLVEGLEHDRFALVAKTHQCVVDGVDTVDLVQVLLDNAPDDTVAAEESWHPLPAPGPVELVAGAVTEGLRDPGRTVSNVQHALTDAFGVAVAVSEAVGFGGPIGDLAADALRGTRAPNRTPLAGSVSEQRRVAVESADLDDLRAVRAEHDHTINDVVLAMISGGLRSWLMTRGESVGPGASVTALVPMSVTEDGEETSLGSRVEPHLMRLPIGEPNPLIRLHQVGYGTQAHKESGRAVAAREISDIAGFAPATLHALGVRATGDLLRRPYDLLITNAPGPQSPVYLGQAPMTASYPVVPLSAGHLLAIGVTSYNGKVFIGLNADRNAFADLDVLAQCITDELDDLLDTAVRARAERQPTRAASAEAKERVARRAAKKATAKKAAAKKTTAKKTATKHITAKKGAAKKSGTAQESGTAGPSGKDSGSARTGTESEQRS</sequence>
<dbReference type="RefSeq" id="WP_091518716.1">
    <property type="nucleotide sequence ID" value="NZ_LT629772.1"/>
</dbReference>
<comment type="similarity">
    <text evidence="3 11">Belongs to the long-chain O-acyltransferase family.</text>
</comment>
<dbReference type="InterPro" id="IPR014292">
    <property type="entry name" value="Acyl_transf_WS/DGAT"/>
</dbReference>
<evidence type="ECO:0000256" key="8">
    <source>
        <dbReference type="ARBA" id="ARBA00023098"/>
    </source>
</evidence>
<keyword evidence="5 11" id="KW-0444">Lipid biosynthesis</keyword>
<dbReference type="Proteomes" id="UP000199103">
    <property type="component" value="Chromosome I"/>
</dbReference>
<dbReference type="EMBL" id="LT629772">
    <property type="protein sequence ID" value="SDR90971.1"/>
    <property type="molecule type" value="Genomic_DNA"/>
</dbReference>
<evidence type="ECO:0000259" key="14">
    <source>
        <dbReference type="Pfam" id="PF06974"/>
    </source>
</evidence>
<feature type="domain" description="O-acyltransferase WSD1-like N-terminal" evidence="13">
    <location>
        <begin position="5"/>
        <end position="276"/>
    </location>
</feature>
<dbReference type="GO" id="GO:0019432">
    <property type="term" value="P:triglyceride biosynthetic process"/>
    <property type="evidence" value="ECO:0007669"/>
    <property type="project" value="UniProtKB-UniPathway"/>
</dbReference>
<dbReference type="EC" id="2.3.1.20" evidence="4 11"/>
<keyword evidence="16" id="KW-1185">Reference proteome</keyword>
<dbReference type="PANTHER" id="PTHR31650:SF1">
    <property type="entry name" value="WAX ESTER SYNTHASE_DIACYLGLYCEROL ACYLTRANSFERASE 4-RELATED"/>
    <property type="match status" value="1"/>
</dbReference>
<keyword evidence="8 11" id="KW-0443">Lipid metabolism</keyword>
<accession>A0A1H1MVQ2</accession>
<comment type="pathway">
    <text evidence="2">Lipid metabolism.</text>
</comment>
<comment type="catalytic activity">
    <reaction evidence="10 11">
        <text>an acyl-CoA + a 1,2-diacyl-sn-glycerol = a triacyl-sn-glycerol + CoA</text>
        <dbReference type="Rhea" id="RHEA:10868"/>
        <dbReference type="ChEBI" id="CHEBI:17815"/>
        <dbReference type="ChEBI" id="CHEBI:57287"/>
        <dbReference type="ChEBI" id="CHEBI:58342"/>
        <dbReference type="ChEBI" id="CHEBI:64615"/>
        <dbReference type="EC" id="2.3.1.20"/>
    </reaction>
</comment>
<evidence type="ECO:0000256" key="4">
    <source>
        <dbReference type="ARBA" id="ARBA00013244"/>
    </source>
</evidence>
<dbReference type="InterPro" id="IPR004255">
    <property type="entry name" value="O-acyltransferase_WSD1_N"/>
</dbReference>
<dbReference type="GO" id="GO:0005886">
    <property type="term" value="C:plasma membrane"/>
    <property type="evidence" value="ECO:0007669"/>
    <property type="project" value="TreeGrafter"/>
</dbReference>
<evidence type="ECO:0000256" key="12">
    <source>
        <dbReference type="SAM" id="MobiDB-lite"/>
    </source>
</evidence>
<keyword evidence="6 11" id="KW-0808">Transferase</keyword>
<dbReference type="AlphaFoldDB" id="A0A1H1MVQ2"/>
<dbReference type="GO" id="GO:0051701">
    <property type="term" value="P:biological process involved in interaction with host"/>
    <property type="evidence" value="ECO:0007669"/>
    <property type="project" value="TreeGrafter"/>
</dbReference>